<proteinExistence type="predicted"/>
<dbReference type="Proteomes" id="UP000290289">
    <property type="component" value="Chromosome 11"/>
</dbReference>
<accession>A0A498IPB8</accession>
<organism evidence="2 3">
    <name type="scientific">Malus domestica</name>
    <name type="common">Apple</name>
    <name type="synonym">Pyrus malus</name>
    <dbReference type="NCBI Taxonomy" id="3750"/>
    <lineage>
        <taxon>Eukaryota</taxon>
        <taxon>Viridiplantae</taxon>
        <taxon>Streptophyta</taxon>
        <taxon>Embryophyta</taxon>
        <taxon>Tracheophyta</taxon>
        <taxon>Spermatophyta</taxon>
        <taxon>Magnoliopsida</taxon>
        <taxon>eudicotyledons</taxon>
        <taxon>Gunneridae</taxon>
        <taxon>Pentapetalae</taxon>
        <taxon>rosids</taxon>
        <taxon>fabids</taxon>
        <taxon>Rosales</taxon>
        <taxon>Rosaceae</taxon>
        <taxon>Amygdaloideae</taxon>
        <taxon>Maleae</taxon>
        <taxon>Malus</taxon>
    </lineage>
</organism>
<keyword evidence="3" id="KW-1185">Reference proteome</keyword>
<evidence type="ECO:0000313" key="2">
    <source>
        <dbReference type="EMBL" id="RXH83073.1"/>
    </source>
</evidence>
<evidence type="ECO:0000256" key="1">
    <source>
        <dbReference type="SAM" id="MobiDB-lite"/>
    </source>
</evidence>
<dbReference type="PANTHER" id="PTHR33320:SF19">
    <property type="entry name" value="GATA-TYPE DOMAIN-CONTAINING PROTEIN"/>
    <property type="match status" value="1"/>
</dbReference>
<sequence>MVCFCFLVDQRRKVWRTKPVAGTCSRCGSGASVADIKTSTRNCATLGQGSEEEEDIARQEAGSKVVKPEGGMIPCRNTAEEAR</sequence>
<gene>
    <name evidence="2" type="ORF">DVH24_003571</name>
</gene>
<feature type="region of interest" description="Disordered" evidence="1">
    <location>
        <begin position="47"/>
        <end position="83"/>
    </location>
</feature>
<dbReference type="EMBL" id="RDQH01000337">
    <property type="protein sequence ID" value="RXH83073.1"/>
    <property type="molecule type" value="Genomic_DNA"/>
</dbReference>
<name>A0A498IPB8_MALDO</name>
<reference evidence="2 3" key="1">
    <citation type="submission" date="2018-10" db="EMBL/GenBank/DDBJ databases">
        <title>A high-quality apple genome assembly.</title>
        <authorList>
            <person name="Hu J."/>
        </authorList>
    </citation>
    <scope>NUCLEOTIDE SEQUENCE [LARGE SCALE GENOMIC DNA]</scope>
    <source>
        <strain evidence="3">cv. HFTH1</strain>
        <tissue evidence="2">Young leaf</tissue>
    </source>
</reference>
<protein>
    <submittedName>
        <fullName evidence="2">Uncharacterized protein</fullName>
    </submittedName>
</protein>
<dbReference type="AlphaFoldDB" id="A0A498IPB8"/>
<comment type="caution">
    <text evidence="2">The sequence shown here is derived from an EMBL/GenBank/DDBJ whole genome shotgun (WGS) entry which is preliminary data.</text>
</comment>
<evidence type="ECO:0000313" key="3">
    <source>
        <dbReference type="Proteomes" id="UP000290289"/>
    </source>
</evidence>
<dbReference type="PANTHER" id="PTHR33320">
    <property type="entry name" value="METHIONYL-TRNA SYNTHETASE"/>
    <property type="match status" value="1"/>
</dbReference>